<name>A0A7W5AYZ5_9BACL</name>
<comment type="caution">
    <text evidence="1">The sequence shown here is derived from an EMBL/GenBank/DDBJ whole genome shotgun (WGS) entry which is preliminary data.</text>
</comment>
<dbReference type="Proteomes" id="UP000570361">
    <property type="component" value="Unassembled WGS sequence"/>
</dbReference>
<protein>
    <submittedName>
        <fullName evidence="1">Uncharacterized protein</fullName>
    </submittedName>
</protein>
<dbReference type="EMBL" id="JACHXK010000007">
    <property type="protein sequence ID" value="MBB3111360.1"/>
    <property type="molecule type" value="Genomic_DNA"/>
</dbReference>
<gene>
    <name evidence="1" type="ORF">FHS18_003428</name>
</gene>
<sequence length="63" mass="7314">MVAGGQGQTDYSQLARYPTFRFTFFSCSPQASDFYTHDLNTAAIWLLFFMHTDGQYAHFVLFF</sequence>
<evidence type="ECO:0000313" key="2">
    <source>
        <dbReference type="Proteomes" id="UP000570361"/>
    </source>
</evidence>
<evidence type="ECO:0000313" key="1">
    <source>
        <dbReference type="EMBL" id="MBB3111360.1"/>
    </source>
</evidence>
<keyword evidence="2" id="KW-1185">Reference proteome</keyword>
<accession>A0A7W5AYZ5</accession>
<organism evidence="1 2">
    <name type="scientific">Paenibacillus phyllosphaerae</name>
    <dbReference type="NCBI Taxonomy" id="274593"/>
    <lineage>
        <taxon>Bacteria</taxon>
        <taxon>Bacillati</taxon>
        <taxon>Bacillota</taxon>
        <taxon>Bacilli</taxon>
        <taxon>Bacillales</taxon>
        <taxon>Paenibacillaceae</taxon>
        <taxon>Paenibacillus</taxon>
    </lineage>
</organism>
<dbReference type="AlphaFoldDB" id="A0A7W5AYZ5"/>
<proteinExistence type="predicted"/>
<reference evidence="1 2" key="1">
    <citation type="submission" date="2020-08" db="EMBL/GenBank/DDBJ databases">
        <title>Genomic Encyclopedia of Type Strains, Phase III (KMG-III): the genomes of soil and plant-associated and newly described type strains.</title>
        <authorList>
            <person name="Whitman W."/>
        </authorList>
    </citation>
    <scope>NUCLEOTIDE SEQUENCE [LARGE SCALE GENOMIC DNA]</scope>
    <source>
        <strain evidence="1 2">CECT 5862</strain>
    </source>
</reference>